<gene>
    <name evidence="1" type="ORF">EG242_10100</name>
</gene>
<reference evidence="1 2" key="1">
    <citation type="submission" date="2018-11" db="EMBL/GenBank/DDBJ databases">
        <title>Flavobacterium sp. nov., YIM 102796 draft genome.</title>
        <authorList>
            <person name="Li G."/>
            <person name="Jiang Y."/>
        </authorList>
    </citation>
    <scope>NUCLEOTIDE SEQUENCE [LARGE SCALE GENOMIC DNA]</scope>
    <source>
        <strain evidence="1 2">YIM 102796</strain>
    </source>
</reference>
<evidence type="ECO:0008006" key="3">
    <source>
        <dbReference type="Google" id="ProtNLM"/>
    </source>
</evidence>
<comment type="caution">
    <text evidence="1">The sequence shown here is derived from an EMBL/GenBank/DDBJ whole genome shotgun (WGS) entry which is preliminary data.</text>
</comment>
<dbReference type="Gene3D" id="3.40.30.10">
    <property type="entry name" value="Glutaredoxin"/>
    <property type="match status" value="1"/>
</dbReference>
<keyword evidence="2" id="KW-1185">Reference proteome</keyword>
<dbReference type="Proteomes" id="UP000268372">
    <property type="component" value="Unassembled WGS sequence"/>
</dbReference>
<name>A0A3P1AXN2_9FLAO</name>
<dbReference type="OrthoDB" id="1437325at2"/>
<sequence length="220" mass="24932">MKKVLLLVALFIVPVVAYLFFASGVNSFIKLPVVTEKIPELPLNWKPLSGNEIQLKNKITILGFTGNDIAYVEGNITNLAHKIYDKNKDFVDFQVVMVAPYGTEEAIDKIRKQLSVNIDLKNWHYVMANGNEIQEYYKQLKLIGGLNANHGTSTVYIIDKELNLRGRKGKNKKGDDEYREGYNTISAADLHNEMADDVKVILAEYRLALKKNNNKDNITN</sequence>
<dbReference type="EMBL" id="RQTJ01000021">
    <property type="protein sequence ID" value="RRA93819.1"/>
    <property type="molecule type" value="Genomic_DNA"/>
</dbReference>
<evidence type="ECO:0000313" key="2">
    <source>
        <dbReference type="Proteomes" id="UP000268372"/>
    </source>
</evidence>
<dbReference type="AlphaFoldDB" id="A0A3P1AXN2"/>
<organism evidence="1 2">
    <name type="scientific">Paenimyroides viscosum</name>
    <dbReference type="NCBI Taxonomy" id="2488729"/>
    <lineage>
        <taxon>Bacteria</taxon>
        <taxon>Pseudomonadati</taxon>
        <taxon>Bacteroidota</taxon>
        <taxon>Flavobacteriia</taxon>
        <taxon>Flavobacteriales</taxon>
        <taxon>Flavobacteriaceae</taxon>
        <taxon>Paenimyroides</taxon>
    </lineage>
</organism>
<dbReference type="RefSeq" id="WP_124899760.1">
    <property type="nucleotide sequence ID" value="NZ_RQTJ01000021.1"/>
</dbReference>
<proteinExistence type="predicted"/>
<protein>
    <recommendedName>
        <fullName evidence="3">Membrane or secreted protein</fullName>
    </recommendedName>
</protein>
<evidence type="ECO:0000313" key="1">
    <source>
        <dbReference type="EMBL" id="RRA93819.1"/>
    </source>
</evidence>
<accession>A0A3P1AXN2</accession>